<keyword evidence="9" id="KW-1185">Reference proteome</keyword>
<evidence type="ECO:0000256" key="3">
    <source>
        <dbReference type="ARBA" id="ARBA00022692"/>
    </source>
</evidence>
<feature type="transmembrane region" description="Helical" evidence="6">
    <location>
        <begin position="25"/>
        <end position="47"/>
    </location>
</feature>
<evidence type="ECO:0000256" key="1">
    <source>
        <dbReference type="ARBA" id="ARBA00004651"/>
    </source>
</evidence>
<proteinExistence type="predicted"/>
<keyword evidence="5 6" id="KW-0472">Membrane</keyword>
<dbReference type="PANTHER" id="PTHR34187">
    <property type="entry name" value="FGR18P"/>
    <property type="match status" value="1"/>
</dbReference>
<evidence type="ECO:0000256" key="6">
    <source>
        <dbReference type="SAM" id="Phobius"/>
    </source>
</evidence>
<gene>
    <name evidence="8" type="ORF">GCM10011391_04390</name>
</gene>
<evidence type="ECO:0000256" key="4">
    <source>
        <dbReference type="ARBA" id="ARBA00022989"/>
    </source>
</evidence>
<dbReference type="InterPro" id="IPR052053">
    <property type="entry name" value="IM_YidH-like"/>
</dbReference>
<comment type="subcellular location">
    <subcellularLocation>
        <location evidence="1">Cell membrane</location>
        <topology evidence="1">Multi-pass membrane protein</topology>
    </subcellularLocation>
</comment>
<dbReference type="PANTHER" id="PTHR34187:SF2">
    <property type="entry name" value="DUF202 DOMAIN-CONTAINING PROTEIN"/>
    <property type="match status" value="1"/>
</dbReference>
<dbReference type="InterPro" id="IPR003807">
    <property type="entry name" value="DUF202"/>
</dbReference>
<evidence type="ECO:0000256" key="5">
    <source>
        <dbReference type="ARBA" id="ARBA00023136"/>
    </source>
</evidence>
<feature type="domain" description="DUF202" evidence="7">
    <location>
        <begin position="15"/>
        <end position="86"/>
    </location>
</feature>
<sequence>MMKKAKKNQLTYAQQHLANERTYLAWIRTAIAIIGIGFLTLSLHFSMGKTMTRTPNDGVAVLLGLSAGGFGMATILIATVTYLIKKKRIEQEIFVPSSLPIVFVSLALVIILLIAMLYFVIT</sequence>
<dbReference type="EMBL" id="BMIR01000001">
    <property type="protein sequence ID" value="GGE28980.1"/>
    <property type="molecule type" value="Genomic_DNA"/>
</dbReference>
<evidence type="ECO:0000259" key="7">
    <source>
        <dbReference type="Pfam" id="PF02656"/>
    </source>
</evidence>
<evidence type="ECO:0000313" key="8">
    <source>
        <dbReference type="EMBL" id="GGE28980.1"/>
    </source>
</evidence>
<keyword evidence="2" id="KW-1003">Cell membrane</keyword>
<evidence type="ECO:0000313" key="9">
    <source>
        <dbReference type="Proteomes" id="UP000628775"/>
    </source>
</evidence>
<reference evidence="8" key="2">
    <citation type="submission" date="2020-09" db="EMBL/GenBank/DDBJ databases">
        <authorList>
            <person name="Sun Q."/>
            <person name="Zhou Y."/>
        </authorList>
    </citation>
    <scope>NUCLEOTIDE SEQUENCE</scope>
    <source>
        <strain evidence="8">CGMCC 1.15371</strain>
    </source>
</reference>
<name>A0A8J2VFY0_9BACL</name>
<dbReference type="AlphaFoldDB" id="A0A8J2VFY0"/>
<keyword evidence="4 6" id="KW-1133">Transmembrane helix</keyword>
<dbReference type="GO" id="GO:0005886">
    <property type="term" value="C:plasma membrane"/>
    <property type="evidence" value="ECO:0007669"/>
    <property type="project" value="UniProtKB-SubCell"/>
</dbReference>
<accession>A0A8J2VFY0</accession>
<evidence type="ECO:0000256" key="2">
    <source>
        <dbReference type="ARBA" id="ARBA00022475"/>
    </source>
</evidence>
<feature type="transmembrane region" description="Helical" evidence="6">
    <location>
        <begin position="93"/>
        <end position="121"/>
    </location>
</feature>
<dbReference type="Proteomes" id="UP000628775">
    <property type="component" value="Unassembled WGS sequence"/>
</dbReference>
<dbReference type="Pfam" id="PF02656">
    <property type="entry name" value="DUF202"/>
    <property type="match status" value="1"/>
</dbReference>
<dbReference type="RefSeq" id="WP_188688382.1">
    <property type="nucleotide sequence ID" value="NZ_BMIR01000001.1"/>
</dbReference>
<organism evidence="8 9">
    <name type="scientific">Pullulanibacillus camelliae</name>
    <dbReference type="NCBI Taxonomy" id="1707096"/>
    <lineage>
        <taxon>Bacteria</taxon>
        <taxon>Bacillati</taxon>
        <taxon>Bacillota</taxon>
        <taxon>Bacilli</taxon>
        <taxon>Bacillales</taxon>
        <taxon>Sporolactobacillaceae</taxon>
        <taxon>Pullulanibacillus</taxon>
    </lineage>
</organism>
<reference evidence="8" key="1">
    <citation type="journal article" date="2014" name="Int. J. Syst. Evol. Microbiol.">
        <title>Complete genome sequence of Corynebacterium casei LMG S-19264T (=DSM 44701T), isolated from a smear-ripened cheese.</title>
        <authorList>
            <consortium name="US DOE Joint Genome Institute (JGI-PGF)"/>
            <person name="Walter F."/>
            <person name="Albersmeier A."/>
            <person name="Kalinowski J."/>
            <person name="Ruckert C."/>
        </authorList>
    </citation>
    <scope>NUCLEOTIDE SEQUENCE</scope>
    <source>
        <strain evidence="8">CGMCC 1.15371</strain>
    </source>
</reference>
<protein>
    <recommendedName>
        <fullName evidence="7">DUF202 domain-containing protein</fullName>
    </recommendedName>
</protein>
<keyword evidence="3 6" id="KW-0812">Transmembrane</keyword>
<comment type="caution">
    <text evidence="8">The sequence shown here is derived from an EMBL/GenBank/DDBJ whole genome shotgun (WGS) entry which is preliminary data.</text>
</comment>
<feature type="transmembrane region" description="Helical" evidence="6">
    <location>
        <begin position="59"/>
        <end position="84"/>
    </location>
</feature>